<feature type="transmembrane region" description="Helical" evidence="1">
    <location>
        <begin position="59"/>
        <end position="80"/>
    </location>
</feature>
<accession>A0A5D9C444</accession>
<keyword evidence="1" id="KW-1133">Transmembrane helix</keyword>
<gene>
    <name evidence="2" type="ORF">FYJ91_13835</name>
</gene>
<reference evidence="2 3" key="1">
    <citation type="submission" date="2019-08" db="EMBL/GenBank/DDBJ databases">
        <authorList>
            <person name="Wang G."/>
            <person name="Xu Z."/>
        </authorList>
    </citation>
    <scope>NUCLEOTIDE SEQUENCE [LARGE SCALE GENOMIC DNA]</scope>
    <source>
        <strain evidence="2 3">ZX</strain>
    </source>
</reference>
<feature type="transmembrane region" description="Helical" evidence="1">
    <location>
        <begin position="33"/>
        <end position="53"/>
    </location>
</feature>
<evidence type="ECO:0000256" key="1">
    <source>
        <dbReference type="SAM" id="Phobius"/>
    </source>
</evidence>
<organism evidence="2 3">
    <name type="scientific">Sphingomonas montanisoli</name>
    <dbReference type="NCBI Taxonomy" id="2606412"/>
    <lineage>
        <taxon>Bacteria</taxon>
        <taxon>Pseudomonadati</taxon>
        <taxon>Pseudomonadota</taxon>
        <taxon>Alphaproteobacteria</taxon>
        <taxon>Sphingomonadales</taxon>
        <taxon>Sphingomonadaceae</taxon>
        <taxon>Sphingomonas</taxon>
    </lineage>
</organism>
<dbReference type="Proteomes" id="UP000322077">
    <property type="component" value="Unassembled WGS sequence"/>
</dbReference>
<dbReference type="RefSeq" id="WP_149522848.1">
    <property type="nucleotide sequence ID" value="NZ_VTOU01000003.1"/>
</dbReference>
<keyword evidence="1" id="KW-0472">Membrane</keyword>
<proteinExistence type="predicted"/>
<dbReference type="AlphaFoldDB" id="A0A5D9C444"/>
<keyword evidence="3" id="KW-1185">Reference proteome</keyword>
<name>A0A5D9C444_9SPHN</name>
<dbReference type="EMBL" id="VTOU01000003">
    <property type="protein sequence ID" value="TZG26042.1"/>
    <property type="molecule type" value="Genomic_DNA"/>
</dbReference>
<protein>
    <submittedName>
        <fullName evidence="2">Uncharacterized protein</fullName>
    </submittedName>
</protein>
<sequence length="138" mass="15224">MTRHLTQAQLHATAHVARYAGQYAPRTFDLPPVLHLATAGAYFAFLGFMGTAFMNPELFIPFAIFGTFIAMAFLVPGLWAKIAPQARGRHQSWDEFMREGIVCATGRLKGHEAIAQVMVLPILIVAWSTAILVIKLTL</sequence>
<keyword evidence="1" id="KW-0812">Transmembrane</keyword>
<evidence type="ECO:0000313" key="3">
    <source>
        <dbReference type="Proteomes" id="UP000322077"/>
    </source>
</evidence>
<feature type="transmembrane region" description="Helical" evidence="1">
    <location>
        <begin position="117"/>
        <end position="136"/>
    </location>
</feature>
<evidence type="ECO:0000313" key="2">
    <source>
        <dbReference type="EMBL" id="TZG26042.1"/>
    </source>
</evidence>
<comment type="caution">
    <text evidence="2">The sequence shown here is derived from an EMBL/GenBank/DDBJ whole genome shotgun (WGS) entry which is preliminary data.</text>
</comment>